<dbReference type="Pfam" id="PF19289">
    <property type="entry name" value="PmbA_TldD_3rd"/>
    <property type="match status" value="1"/>
</dbReference>
<evidence type="ECO:0000313" key="2">
    <source>
        <dbReference type="EMBL" id="AUB81872.1"/>
    </source>
</evidence>
<feature type="domain" description="Metalloprotease TldD/E C-terminal" evidence="1">
    <location>
        <begin position="216"/>
        <end position="437"/>
    </location>
</feature>
<reference evidence="2 3" key="1">
    <citation type="submission" date="2017-03" db="EMBL/GenBank/DDBJ databases">
        <title>Complete genome sequence of Candidatus 'Thiodictyon syntrophicum' sp. nov. strain Cad16T, a photolithoautotroph purple sulfur bacterium isolated from an alpine meromictic lake.</title>
        <authorList>
            <person name="Luedin S.M."/>
            <person name="Pothier J.F."/>
            <person name="Danza F."/>
            <person name="Storelli N."/>
            <person name="Wittwer M."/>
            <person name="Tonolla M."/>
        </authorList>
    </citation>
    <scope>NUCLEOTIDE SEQUENCE [LARGE SCALE GENOMIC DNA]</scope>
    <source>
        <strain evidence="2 3">Cad16T</strain>
    </source>
</reference>
<organism evidence="2 3">
    <name type="scientific">Candidatus Thiodictyon syntrophicum</name>
    <dbReference type="NCBI Taxonomy" id="1166950"/>
    <lineage>
        <taxon>Bacteria</taxon>
        <taxon>Pseudomonadati</taxon>
        <taxon>Pseudomonadota</taxon>
        <taxon>Gammaproteobacteria</taxon>
        <taxon>Chromatiales</taxon>
        <taxon>Chromatiaceae</taxon>
        <taxon>Thiodictyon</taxon>
    </lineage>
</organism>
<dbReference type="PANTHER" id="PTHR43666:SF1">
    <property type="entry name" value="CONSERVED PROTEIN"/>
    <property type="match status" value="1"/>
</dbReference>
<evidence type="ECO:0000259" key="1">
    <source>
        <dbReference type="Pfam" id="PF19289"/>
    </source>
</evidence>
<dbReference type="GO" id="GO:0008237">
    <property type="term" value="F:metallopeptidase activity"/>
    <property type="evidence" value="ECO:0007669"/>
    <property type="project" value="InterPro"/>
</dbReference>
<dbReference type="PANTHER" id="PTHR43666">
    <property type="entry name" value="TLDD PROTEIN"/>
    <property type="match status" value="1"/>
</dbReference>
<proteinExistence type="predicted"/>
<name>A0A2K8U8F0_9GAMM</name>
<dbReference type="RefSeq" id="WP_100919626.1">
    <property type="nucleotide sequence ID" value="NZ_CP020370.1"/>
</dbReference>
<dbReference type="InterPro" id="IPR036059">
    <property type="entry name" value="TldD/PmbA_sf"/>
</dbReference>
<gene>
    <name evidence="2" type="ORF">THSYN_13490</name>
</gene>
<dbReference type="GO" id="GO:0006508">
    <property type="term" value="P:proteolysis"/>
    <property type="evidence" value="ECO:0007669"/>
    <property type="project" value="InterPro"/>
</dbReference>
<dbReference type="KEGG" id="tsy:THSYN_13490"/>
<dbReference type="InterPro" id="IPR045569">
    <property type="entry name" value="Metalloprtase-TldD/E_C"/>
</dbReference>
<keyword evidence="3" id="KW-1185">Reference proteome</keyword>
<dbReference type="AlphaFoldDB" id="A0A2K8U8F0"/>
<dbReference type="SUPFAM" id="SSF111283">
    <property type="entry name" value="Putative modulator of DNA gyrase, PmbA/TldD"/>
    <property type="match status" value="1"/>
</dbReference>
<evidence type="ECO:0000313" key="3">
    <source>
        <dbReference type="Proteomes" id="UP000232638"/>
    </source>
</evidence>
<dbReference type="Proteomes" id="UP000232638">
    <property type="component" value="Chromosome"/>
</dbReference>
<dbReference type="OrthoDB" id="9763230at2"/>
<dbReference type="EMBL" id="CP020370">
    <property type="protein sequence ID" value="AUB81872.1"/>
    <property type="molecule type" value="Genomic_DNA"/>
</dbReference>
<sequence>MNQESFYRLAGRLFEQLQGAEHLFCDLGCESSDFVRLNQNRIRQAGAVRSAGLGLNLIDGERQAQASCDLSGDLDEDLNRARHLLGRLRERIVHVPADPYLNFSTEPTGSERWVGEDLPDARAAVAEVIAAGAGLDLVGIWASGEVQEGLASSIGHRHWYGGRSFNLDWSCYLEADKAVKAGYSGLTWEPAVLAAKLAQLRQGLEVMGRPARTIAPGRYRAYLAPAAVAELMNMLAWGGFDLKSQRTRQTPLLKLVRGERAFDPRVSIREEQDRGLTPAFTPEGFTTPDRVTLIDAGRFGTCLVDARDAKEYGEPVNAAGGAPQSVGLDPGDLPQAELLTRLDTGLWIGNLWYCNWSDPNDCRVTGMTRFGTWWVEHGAIVAPVKVMRFDDSLYHLLGDRLEGLTRERELLMDPGTYEGRSTESALLPGILVSGIELAL</sequence>
<accession>A0A2K8U8F0</accession>
<protein>
    <submittedName>
        <fullName evidence="2">Peptidase</fullName>
    </submittedName>
</protein>